<accession>A0A0L0W5S5</accession>
<dbReference type="STRING" id="1165861.A0A0L0W5S5"/>
<organism evidence="3 4">
    <name type="scientific">Puccinia striiformis f. sp. tritici PST-78</name>
    <dbReference type="NCBI Taxonomy" id="1165861"/>
    <lineage>
        <taxon>Eukaryota</taxon>
        <taxon>Fungi</taxon>
        <taxon>Dikarya</taxon>
        <taxon>Basidiomycota</taxon>
        <taxon>Pucciniomycotina</taxon>
        <taxon>Pucciniomycetes</taxon>
        <taxon>Pucciniales</taxon>
        <taxon>Pucciniaceae</taxon>
        <taxon>Puccinia</taxon>
    </lineage>
</organism>
<dbReference type="EMBL" id="AJIL01000002">
    <property type="protein sequence ID" value="KNF06837.1"/>
    <property type="molecule type" value="Genomic_DNA"/>
</dbReference>
<feature type="signal peptide" evidence="2">
    <location>
        <begin position="1"/>
        <end position="20"/>
    </location>
</feature>
<evidence type="ECO:0000313" key="4">
    <source>
        <dbReference type="Proteomes" id="UP000054564"/>
    </source>
</evidence>
<feature type="compositionally biased region" description="Gly residues" evidence="1">
    <location>
        <begin position="167"/>
        <end position="200"/>
    </location>
</feature>
<dbReference type="PANTHER" id="PTHR35396">
    <property type="entry name" value="SMALL SECRETED PROTEIN"/>
    <property type="match status" value="1"/>
</dbReference>
<reference evidence="4" key="1">
    <citation type="submission" date="2014-03" db="EMBL/GenBank/DDBJ databases">
        <title>The Genome Sequence of Puccinia striiformis f. sp. tritici PST-78.</title>
        <authorList>
            <consortium name="The Broad Institute Genome Sequencing Platform"/>
            <person name="Cuomo C."/>
            <person name="Hulbert S."/>
            <person name="Chen X."/>
            <person name="Walker B."/>
            <person name="Young S.K."/>
            <person name="Zeng Q."/>
            <person name="Gargeya S."/>
            <person name="Fitzgerald M."/>
            <person name="Haas B."/>
            <person name="Abouelleil A."/>
            <person name="Alvarado L."/>
            <person name="Arachchi H.M."/>
            <person name="Berlin A.M."/>
            <person name="Chapman S.B."/>
            <person name="Goldberg J."/>
            <person name="Griggs A."/>
            <person name="Gujja S."/>
            <person name="Hansen M."/>
            <person name="Howarth C."/>
            <person name="Imamovic A."/>
            <person name="Larimer J."/>
            <person name="McCowan C."/>
            <person name="Montmayeur A."/>
            <person name="Murphy C."/>
            <person name="Neiman D."/>
            <person name="Pearson M."/>
            <person name="Priest M."/>
            <person name="Roberts A."/>
            <person name="Saif S."/>
            <person name="Shea T."/>
            <person name="Sisk P."/>
            <person name="Sykes S."/>
            <person name="Wortman J."/>
            <person name="Nusbaum C."/>
            <person name="Birren B."/>
        </authorList>
    </citation>
    <scope>NUCLEOTIDE SEQUENCE [LARGE SCALE GENOMIC DNA]</scope>
    <source>
        <strain evidence="4">race PST-78</strain>
    </source>
</reference>
<dbReference type="Proteomes" id="UP000054564">
    <property type="component" value="Unassembled WGS sequence"/>
</dbReference>
<comment type="caution">
    <text evidence="3">The sequence shown here is derived from an EMBL/GenBank/DDBJ whole genome shotgun (WGS) entry which is preliminary data.</text>
</comment>
<dbReference type="AlphaFoldDB" id="A0A0L0W5S5"/>
<protein>
    <submittedName>
        <fullName evidence="3">Uncharacterized protein</fullName>
    </submittedName>
</protein>
<keyword evidence="4" id="KW-1185">Reference proteome</keyword>
<feature type="region of interest" description="Disordered" evidence="1">
    <location>
        <begin position="109"/>
        <end position="241"/>
    </location>
</feature>
<dbReference type="PANTHER" id="PTHR35396:SF1">
    <property type="entry name" value="SMALL SECRETED PROTEIN"/>
    <property type="match status" value="1"/>
</dbReference>
<feature type="chain" id="PRO_5005550444" evidence="2">
    <location>
        <begin position="21"/>
        <end position="241"/>
    </location>
</feature>
<evidence type="ECO:0000256" key="1">
    <source>
        <dbReference type="SAM" id="MobiDB-lite"/>
    </source>
</evidence>
<name>A0A0L0W5S5_9BASI</name>
<sequence>MIKASVVALCMFLLGSSVSATRDPATGHSLGVKPTDAWIKTVSPTSSDEIQAAECSHNTRMSDQKFAWFKIDPSKVNQNKSTYGTCFATDTAPSGSQLESDSGYDVFFWQNSGGSSGTGTGPIRDPNTGEPGYEDNSGKFHLGSAPGGGGSSPSSNVHAKTHSTGARPGGRTTGRGRGTAGRGRGKGPAGRGRGTGTGRRGSGKPNRSGSNPGAGKKHRGTGPNKTRTGSNGVIAFGESDK</sequence>
<gene>
    <name evidence="3" type="ORF">PSTG_00149</name>
</gene>
<proteinExistence type="predicted"/>
<keyword evidence="2" id="KW-0732">Signal</keyword>
<evidence type="ECO:0000256" key="2">
    <source>
        <dbReference type="SAM" id="SignalP"/>
    </source>
</evidence>
<dbReference type="OrthoDB" id="2503968at2759"/>
<evidence type="ECO:0000313" key="3">
    <source>
        <dbReference type="EMBL" id="KNF06837.1"/>
    </source>
</evidence>